<dbReference type="InterPro" id="IPR014752">
    <property type="entry name" value="Arrestin-like_C"/>
</dbReference>
<dbReference type="InterPro" id="IPR011021">
    <property type="entry name" value="Arrestin-like_N"/>
</dbReference>
<dbReference type="GO" id="GO:0005829">
    <property type="term" value="C:cytosol"/>
    <property type="evidence" value="ECO:0007669"/>
    <property type="project" value="TreeGrafter"/>
</dbReference>
<protein>
    <submittedName>
        <fullName evidence="2">2318_t:CDS:1</fullName>
    </submittedName>
</protein>
<dbReference type="OrthoDB" id="2333384at2759"/>
<dbReference type="InterPro" id="IPR011022">
    <property type="entry name" value="Arrestin_C-like"/>
</dbReference>
<dbReference type="Proteomes" id="UP000789396">
    <property type="component" value="Unassembled WGS sequence"/>
</dbReference>
<dbReference type="PANTHER" id="PTHR11188">
    <property type="entry name" value="ARRESTIN DOMAIN CONTAINING PROTEIN"/>
    <property type="match status" value="1"/>
</dbReference>
<accession>A0A9N9FKV7</accession>
<gene>
    <name evidence="2" type="ORF">RFULGI_LOCUS4233</name>
</gene>
<reference evidence="2" key="1">
    <citation type="submission" date="2021-06" db="EMBL/GenBank/DDBJ databases">
        <authorList>
            <person name="Kallberg Y."/>
            <person name="Tangrot J."/>
            <person name="Rosling A."/>
        </authorList>
    </citation>
    <scope>NUCLEOTIDE SEQUENCE</scope>
    <source>
        <strain evidence="2">IN212</strain>
    </source>
</reference>
<dbReference type="EMBL" id="CAJVPZ010004106">
    <property type="protein sequence ID" value="CAG8541265.1"/>
    <property type="molecule type" value="Genomic_DNA"/>
</dbReference>
<feature type="domain" description="Arrestin C-terminal-like" evidence="1">
    <location>
        <begin position="140"/>
        <end position="275"/>
    </location>
</feature>
<keyword evidence="3" id="KW-1185">Reference proteome</keyword>
<evidence type="ECO:0000313" key="3">
    <source>
        <dbReference type="Proteomes" id="UP000789396"/>
    </source>
</evidence>
<feature type="non-terminal residue" evidence="2">
    <location>
        <position position="333"/>
    </location>
</feature>
<dbReference type="SMART" id="SM01017">
    <property type="entry name" value="Arrestin_C"/>
    <property type="match status" value="1"/>
</dbReference>
<dbReference type="GO" id="GO:0070086">
    <property type="term" value="P:ubiquitin-dependent endocytosis"/>
    <property type="evidence" value="ECO:0007669"/>
    <property type="project" value="TreeGrafter"/>
</dbReference>
<dbReference type="InterPro" id="IPR014756">
    <property type="entry name" value="Ig_E-set"/>
</dbReference>
<dbReference type="PANTHER" id="PTHR11188:SF17">
    <property type="entry name" value="FI21816P1"/>
    <property type="match status" value="1"/>
</dbReference>
<dbReference type="Gene3D" id="2.60.40.640">
    <property type="match status" value="2"/>
</dbReference>
<dbReference type="GO" id="GO:0005886">
    <property type="term" value="C:plasma membrane"/>
    <property type="evidence" value="ECO:0007669"/>
    <property type="project" value="TreeGrafter"/>
</dbReference>
<evidence type="ECO:0000313" key="2">
    <source>
        <dbReference type="EMBL" id="CAG8541265.1"/>
    </source>
</evidence>
<dbReference type="AlphaFoldDB" id="A0A9N9FKV7"/>
<dbReference type="Pfam" id="PF02752">
    <property type="entry name" value="Arrestin_C"/>
    <property type="match status" value="1"/>
</dbReference>
<proteinExistence type="predicted"/>
<name>A0A9N9FKV7_9GLOM</name>
<sequence>MHGSPQESAGNVLRGRLILELSEATKIKSIKLTFQGSDEKIIFQHDWVFLEAKNLESKKYHNLDAGKYHWDFELILPGSLPETVEGFENGLIEYKLKAVAERYSFASFALNLNARQKITIQRCTFLNSEDILDTIVSNIWAKRVDYDLSVDSKTFTLGDDISLLVDLKPLTQSIRIHEYVCTLHECVSFTVGSNPRASCRAISTIRGNNLHWNGAFWSDLLKITIPQSKNTCLYDTENSIIQITHQLKISIVFMVYENRLVELRAQLPIIITLKKDDMELPAYKEYDPYTIHLLNGVSDHIENIDFSLPSYNSIITDAPPYIMDLTPPPPIHV</sequence>
<comment type="caution">
    <text evidence="2">The sequence shown here is derived from an EMBL/GenBank/DDBJ whole genome shotgun (WGS) entry which is preliminary data.</text>
</comment>
<dbReference type="InterPro" id="IPR050357">
    <property type="entry name" value="Arrestin_domain-protein"/>
</dbReference>
<dbReference type="Pfam" id="PF00339">
    <property type="entry name" value="Arrestin_N"/>
    <property type="match status" value="1"/>
</dbReference>
<evidence type="ECO:0000259" key="1">
    <source>
        <dbReference type="SMART" id="SM01017"/>
    </source>
</evidence>
<organism evidence="2 3">
    <name type="scientific">Racocetra fulgida</name>
    <dbReference type="NCBI Taxonomy" id="60492"/>
    <lineage>
        <taxon>Eukaryota</taxon>
        <taxon>Fungi</taxon>
        <taxon>Fungi incertae sedis</taxon>
        <taxon>Mucoromycota</taxon>
        <taxon>Glomeromycotina</taxon>
        <taxon>Glomeromycetes</taxon>
        <taxon>Diversisporales</taxon>
        <taxon>Gigasporaceae</taxon>
        <taxon>Racocetra</taxon>
    </lineage>
</organism>
<dbReference type="GO" id="GO:0030674">
    <property type="term" value="F:protein-macromolecule adaptor activity"/>
    <property type="evidence" value="ECO:0007669"/>
    <property type="project" value="TreeGrafter"/>
</dbReference>
<dbReference type="SUPFAM" id="SSF81296">
    <property type="entry name" value="E set domains"/>
    <property type="match status" value="1"/>
</dbReference>
<dbReference type="GO" id="GO:0031625">
    <property type="term" value="F:ubiquitin protein ligase binding"/>
    <property type="evidence" value="ECO:0007669"/>
    <property type="project" value="TreeGrafter"/>
</dbReference>